<dbReference type="RefSeq" id="WP_378199274.1">
    <property type="nucleotide sequence ID" value="NZ_JBHLZP010000063.1"/>
</dbReference>
<evidence type="ECO:0000313" key="4">
    <source>
        <dbReference type="Proteomes" id="UP001589627"/>
    </source>
</evidence>
<accession>A0ABV5YCR6</accession>
<dbReference type="InterPro" id="IPR021235">
    <property type="entry name" value="DUF2637"/>
</dbReference>
<evidence type="ECO:0000256" key="2">
    <source>
        <dbReference type="SAM" id="Phobius"/>
    </source>
</evidence>
<organism evidence="3 4">
    <name type="scientific">Actinoallomurus acaciae</name>
    <dbReference type="NCBI Taxonomy" id="502577"/>
    <lineage>
        <taxon>Bacteria</taxon>
        <taxon>Bacillati</taxon>
        <taxon>Actinomycetota</taxon>
        <taxon>Actinomycetes</taxon>
        <taxon>Streptosporangiales</taxon>
        <taxon>Thermomonosporaceae</taxon>
        <taxon>Actinoallomurus</taxon>
    </lineage>
</organism>
<reference evidence="3 4" key="1">
    <citation type="submission" date="2024-09" db="EMBL/GenBank/DDBJ databases">
        <authorList>
            <person name="Sun Q."/>
            <person name="Mori K."/>
        </authorList>
    </citation>
    <scope>NUCLEOTIDE SEQUENCE [LARGE SCALE GENOMIC DNA]</scope>
    <source>
        <strain evidence="3 4">TBRC 0563</strain>
    </source>
</reference>
<sequence>MATEGKGGAERAIRWATTVSVIVLAVIVAIISYKHMYLLVRRYGETSWTAALLPISVDGMIAASSMSLLLDSRHGRRSGLLPWTLLIIGSTASLAANVAVAEPSAVGRLIAGWPSCALIGSYELLMRQIRHTSTRETTVESIGSYVPHTRSEAAHMDSEESHTLPGPTTASSYEAPTSPADSPNGSGKSQTEGSADDIGFSDGVQRGTSDGTRVGRSRSRGGVRSGSGIQRQAWQWAVANRTPDGDLPAGKAIASEFGRSERWGRLVKQAGLAGGL</sequence>
<feature type="compositionally biased region" description="Polar residues" evidence="1">
    <location>
        <begin position="166"/>
        <end position="193"/>
    </location>
</feature>
<dbReference type="Proteomes" id="UP001589627">
    <property type="component" value="Unassembled WGS sequence"/>
</dbReference>
<keyword evidence="4" id="KW-1185">Reference proteome</keyword>
<feature type="region of interest" description="Disordered" evidence="1">
    <location>
        <begin position="151"/>
        <end position="236"/>
    </location>
</feature>
<name>A0ABV5YCR6_9ACTN</name>
<dbReference type="EMBL" id="JBHLZP010000063">
    <property type="protein sequence ID" value="MFB9832828.1"/>
    <property type="molecule type" value="Genomic_DNA"/>
</dbReference>
<keyword evidence="2" id="KW-0472">Membrane</keyword>
<comment type="caution">
    <text evidence="3">The sequence shown here is derived from an EMBL/GenBank/DDBJ whole genome shotgun (WGS) entry which is preliminary data.</text>
</comment>
<feature type="transmembrane region" description="Helical" evidence="2">
    <location>
        <begin position="48"/>
        <end position="68"/>
    </location>
</feature>
<gene>
    <name evidence="3" type="ORF">ACFFNX_11595</name>
</gene>
<feature type="transmembrane region" description="Helical" evidence="2">
    <location>
        <begin position="80"/>
        <end position="100"/>
    </location>
</feature>
<evidence type="ECO:0000256" key="1">
    <source>
        <dbReference type="SAM" id="MobiDB-lite"/>
    </source>
</evidence>
<keyword evidence="2" id="KW-1133">Transmembrane helix</keyword>
<feature type="compositionally biased region" description="Basic and acidic residues" evidence="1">
    <location>
        <begin position="151"/>
        <end position="162"/>
    </location>
</feature>
<dbReference type="Pfam" id="PF10935">
    <property type="entry name" value="DUF2637"/>
    <property type="match status" value="1"/>
</dbReference>
<protein>
    <submittedName>
        <fullName evidence="3">DUF2637 domain-containing protein</fullName>
    </submittedName>
</protein>
<keyword evidence="2" id="KW-0812">Transmembrane</keyword>
<evidence type="ECO:0000313" key="3">
    <source>
        <dbReference type="EMBL" id="MFB9832828.1"/>
    </source>
</evidence>
<feature type="transmembrane region" description="Helical" evidence="2">
    <location>
        <begin position="12"/>
        <end position="33"/>
    </location>
</feature>
<proteinExistence type="predicted"/>